<evidence type="ECO:0000259" key="1">
    <source>
        <dbReference type="Pfam" id="PF11682"/>
    </source>
</evidence>
<dbReference type="EMBL" id="JACXTA010000001">
    <property type="protein sequence ID" value="MBD3706951.1"/>
    <property type="molecule type" value="Genomic_DNA"/>
</dbReference>
<organism evidence="2 4">
    <name type="scientific">Enterobacter hormaechei</name>
    <dbReference type="NCBI Taxonomy" id="158836"/>
    <lineage>
        <taxon>Bacteria</taxon>
        <taxon>Pseudomonadati</taxon>
        <taxon>Pseudomonadota</taxon>
        <taxon>Gammaproteobacteria</taxon>
        <taxon>Enterobacterales</taxon>
        <taxon>Enterobacteriaceae</taxon>
        <taxon>Enterobacter</taxon>
        <taxon>Enterobacter cloacae complex</taxon>
    </lineage>
</organism>
<evidence type="ECO:0000313" key="2">
    <source>
        <dbReference type="EMBL" id="MBD3706951.1"/>
    </source>
</evidence>
<comment type="caution">
    <text evidence="2">The sequence shown here is derived from an EMBL/GenBank/DDBJ whole genome shotgun (WGS) entry which is preliminary data.</text>
</comment>
<evidence type="ECO:0000313" key="4">
    <source>
        <dbReference type="Proteomes" id="UP000655273"/>
    </source>
</evidence>
<name>A0A8I0QRV5_9ENTR</name>
<dbReference type="Proteomes" id="UP000655273">
    <property type="component" value="Unassembled WGS sequence"/>
</dbReference>
<feature type="domain" description="DUF3279" evidence="1">
    <location>
        <begin position="101"/>
        <end position="129"/>
    </location>
</feature>
<proteinExistence type="predicted"/>
<dbReference type="RefSeq" id="WP_080297790.1">
    <property type="nucleotide sequence ID" value="NZ_AP022510.1"/>
</dbReference>
<reference evidence="3 5" key="2">
    <citation type="submission" date="2020-10" db="EMBL/GenBank/DDBJ databases">
        <title>Genomic surveiliance of eskapee pathogens from blood stream infections in KZN.</title>
        <authorList>
            <person name="Hetsa B.A."/>
            <person name="Amoako D.G."/>
            <person name="Akebe A.L.K."/>
            <person name="Essack S."/>
        </authorList>
    </citation>
    <scope>NUCLEOTIDE SEQUENCE [LARGE SCALE GENOMIC DNA]</scope>
    <source>
        <strain evidence="3 5">E6</strain>
    </source>
</reference>
<dbReference type="InterPro" id="IPR021696">
    <property type="entry name" value="DUF3279"/>
</dbReference>
<protein>
    <recommendedName>
        <fullName evidence="1">DUF3279 domain-containing protein</fullName>
    </recommendedName>
</protein>
<dbReference type="Pfam" id="PF11682">
    <property type="entry name" value="Zn_ribbon_11"/>
    <property type="match status" value="1"/>
</dbReference>
<dbReference type="GeneID" id="63141091"/>
<dbReference type="Proteomes" id="UP000662438">
    <property type="component" value="Unassembled WGS sequence"/>
</dbReference>
<dbReference type="EMBL" id="JADIXG010000025">
    <property type="protein sequence ID" value="MBF1971892.1"/>
    <property type="molecule type" value="Genomic_DNA"/>
</dbReference>
<gene>
    <name evidence="2" type="ORF">IE983_11010</name>
    <name evidence="3" type="ORF">ISX34_18700</name>
</gene>
<accession>A0A8I0QRV5</accession>
<dbReference type="AlphaFoldDB" id="A0A8I0QRV5"/>
<sequence>MMNYFVLATHAVTAKGEWVTPESVQQVDFDSMYCIYCKLQIGVQVDPLTSTKTFVHLPGHINNVARLKTCRFNKLQTAPEQTSLKIIPTSEKPIRPTNTKIRQWRCCWCHVCWHGEKICPQCADWIYATDV</sequence>
<evidence type="ECO:0000313" key="5">
    <source>
        <dbReference type="Proteomes" id="UP000662438"/>
    </source>
</evidence>
<reference evidence="2" key="1">
    <citation type="submission" date="2020-07" db="EMBL/GenBank/DDBJ databases">
        <title>Clinical and genomic characterization of carbapenemase-producing Enterobacterales causing secondary infections during the COVID-19 crisis at a New York City hospital.</title>
        <authorList>
            <person name="Gomez-Simmonds A."/>
            <person name="Annavajhala M.K."/>
            <person name="Uhlemann A.-C."/>
        </authorList>
    </citation>
    <scope>NUCLEOTIDE SEQUENCE</scope>
    <source>
        <strain evidence="2">NK1396</strain>
    </source>
</reference>
<evidence type="ECO:0000313" key="3">
    <source>
        <dbReference type="EMBL" id="MBF1971892.1"/>
    </source>
</evidence>